<keyword evidence="1" id="KW-1133">Transmembrane helix</keyword>
<dbReference type="InterPro" id="IPR004864">
    <property type="entry name" value="LEA_2"/>
</dbReference>
<keyword evidence="4" id="KW-1185">Reference proteome</keyword>
<keyword evidence="1" id="KW-0472">Membrane</keyword>
<accession>A0A9Q0GSB1</accession>
<name>A0A9Q0GSB1_9MAGN</name>
<dbReference type="EMBL" id="JAMYWD010000012">
    <property type="protein sequence ID" value="KAJ4952873.1"/>
    <property type="molecule type" value="Genomic_DNA"/>
</dbReference>
<protein>
    <recommendedName>
        <fullName evidence="2">Late embryogenesis abundant protein LEA-2 subgroup domain-containing protein</fullName>
    </recommendedName>
</protein>
<dbReference type="Proteomes" id="UP001141806">
    <property type="component" value="Unassembled WGS sequence"/>
</dbReference>
<evidence type="ECO:0000313" key="4">
    <source>
        <dbReference type="Proteomes" id="UP001141806"/>
    </source>
</evidence>
<reference evidence="3" key="1">
    <citation type="journal article" date="2023" name="Plant J.">
        <title>The genome of the king protea, Protea cynaroides.</title>
        <authorList>
            <person name="Chang J."/>
            <person name="Duong T.A."/>
            <person name="Schoeman C."/>
            <person name="Ma X."/>
            <person name="Roodt D."/>
            <person name="Barker N."/>
            <person name="Li Z."/>
            <person name="Van de Peer Y."/>
            <person name="Mizrachi E."/>
        </authorList>
    </citation>
    <scope>NUCLEOTIDE SEQUENCE</scope>
    <source>
        <tissue evidence="3">Young leaves</tissue>
    </source>
</reference>
<organism evidence="3 4">
    <name type="scientific">Protea cynaroides</name>
    <dbReference type="NCBI Taxonomy" id="273540"/>
    <lineage>
        <taxon>Eukaryota</taxon>
        <taxon>Viridiplantae</taxon>
        <taxon>Streptophyta</taxon>
        <taxon>Embryophyta</taxon>
        <taxon>Tracheophyta</taxon>
        <taxon>Spermatophyta</taxon>
        <taxon>Magnoliopsida</taxon>
        <taxon>Proteales</taxon>
        <taxon>Proteaceae</taxon>
        <taxon>Protea</taxon>
    </lineage>
</organism>
<comment type="caution">
    <text evidence="3">The sequence shown here is derived from an EMBL/GenBank/DDBJ whole genome shotgun (WGS) entry which is preliminary data.</text>
</comment>
<keyword evidence="1" id="KW-0812">Transmembrane</keyword>
<evidence type="ECO:0000259" key="2">
    <source>
        <dbReference type="Pfam" id="PF03168"/>
    </source>
</evidence>
<feature type="domain" description="Late embryogenesis abundant protein LEA-2 subgroup" evidence="2">
    <location>
        <begin position="86"/>
        <end position="179"/>
    </location>
</feature>
<gene>
    <name evidence="3" type="ORF">NE237_029705</name>
</gene>
<dbReference type="PANTHER" id="PTHR31852">
    <property type="entry name" value="LATE EMBRYOGENESIS ABUNDANT (LEA) HYDROXYPROLINE-RICH GLYCOPROTEIN FAMILY"/>
    <property type="match status" value="1"/>
</dbReference>
<evidence type="ECO:0000256" key="1">
    <source>
        <dbReference type="SAM" id="Phobius"/>
    </source>
</evidence>
<proteinExistence type="predicted"/>
<evidence type="ECO:0000313" key="3">
    <source>
        <dbReference type="EMBL" id="KAJ4952873.1"/>
    </source>
</evidence>
<sequence length="205" mass="22621">MDYYAPSAPLAPNPEKKRNGWLFVLMFFLGVLIFVVLLLLILGFTVFKPKSPTITIKSITVEHLNSSVQPPPSRVVYLNLTLKLDMSVKNPNKVSFKYGDSSAQLYYNGEDVGSAPIPAGAISAGETEEMNLMLTVSADRMLSDPNFYTDMLSGNLPLFAYTRIAGKVSVLNIVKKHVVTDTSCNVTLFLRNSTVASECSSKFYY</sequence>
<dbReference type="Gene3D" id="2.60.40.1820">
    <property type="match status" value="1"/>
</dbReference>
<dbReference type="Pfam" id="PF03168">
    <property type="entry name" value="LEA_2"/>
    <property type="match status" value="1"/>
</dbReference>
<dbReference type="InterPro" id="IPR055301">
    <property type="entry name" value="Lea14-like_2"/>
</dbReference>
<dbReference type="AlphaFoldDB" id="A0A9Q0GSB1"/>
<dbReference type="OrthoDB" id="1929523at2759"/>
<feature type="transmembrane region" description="Helical" evidence="1">
    <location>
        <begin position="20"/>
        <end position="47"/>
    </location>
</feature>
<dbReference type="SUPFAM" id="SSF117070">
    <property type="entry name" value="LEA14-like"/>
    <property type="match status" value="1"/>
</dbReference>